<evidence type="ECO:0000256" key="1">
    <source>
        <dbReference type="SAM" id="MobiDB-lite"/>
    </source>
</evidence>
<comment type="caution">
    <text evidence="2">The sequence shown here is derived from an EMBL/GenBank/DDBJ whole genome shotgun (WGS) entry which is preliminary data.</text>
</comment>
<accession>A0A8S9PJW6</accession>
<dbReference type="Proteomes" id="UP000712600">
    <property type="component" value="Unassembled WGS sequence"/>
</dbReference>
<name>A0A8S9PJW6_BRACR</name>
<organism evidence="2 3">
    <name type="scientific">Brassica cretica</name>
    <name type="common">Mustard</name>
    <dbReference type="NCBI Taxonomy" id="69181"/>
    <lineage>
        <taxon>Eukaryota</taxon>
        <taxon>Viridiplantae</taxon>
        <taxon>Streptophyta</taxon>
        <taxon>Embryophyta</taxon>
        <taxon>Tracheophyta</taxon>
        <taxon>Spermatophyta</taxon>
        <taxon>Magnoliopsida</taxon>
        <taxon>eudicotyledons</taxon>
        <taxon>Gunneridae</taxon>
        <taxon>Pentapetalae</taxon>
        <taxon>rosids</taxon>
        <taxon>malvids</taxon>
        <taxon>Brassicales</taxon>
        <taxon>Brassicaceae</taxon>
        <taxon>Brassiceae</taxon>
        <taxon>Brassica</taxon>
    </lineage>
</organism>
<evidence type="ECO:0000313" key="2">
    <source>
        <dbReference type="EMBL" id="KAF3515360.1"/>
    </source>
</evidence>
<evidence type="ECO:0000313" key="3">
    <source>
        <dbReference type="Proteomes" id="UP000712600"/>
    </source>
</evidence>
<sequence>MTLTGKVTGGEDSDRRRRGMVGKEVTRGEDGYWRRCVRFTRWFTTVRAGAWKRVTSGLRLSLVAWLRLDARSIVDTKVLGLPSVGNGDWVVNLLSVDGESGGTFSKILDSLVSAGFRCSKFF</sequence>
<feature type="region of interest" description="Disordered" evidence="1">
    <location>
        <begin position="1"/>
        <end position="21"/>
    </location>
</feature>
<dbReference type="AlphaFoldDB" id="A0A8S9PJW6"/>
<dbReference type="EMBL" id="QGKX02001521">
    <property type="protein sequence ID" value="KAF3515360.1"/>
    <property type="molecule type" value="Genomic_DNA"/>
</dbReference>
<gene>
    <name evidence="2" type="ORF">F2Q69_00007233</name>
</gene>
<protein>
    <submittedName>
        <fullName evidence="2">Uncharacterized protein</fullName>
    </submittedName>
</protein>
<proteinExistence type="predicted"/>
<reference evidence="2" key="1">
    <citation type="submission" date="2019-12" db="EMBL/GenBank/DDBJ databases">
        <title>Genome sequencing and annotation of Brassica cretica.</title>
        <authorList>
            <person name="Studholme D.J."/>
            <person name="Sarris P."/>
        </authorList>
    </citation>
    <scope>NUCLEOTIDE SEQUENCE</scope>
    <source>
        <strain evidence="2">PFS-109/04</strain>
        <tissue evidence="2">Leaf</tissue>
    </source>
</reference>